<dbReference type="Proteomes" id="UP000789901">
    <property type="component" value="Unassembled WGS sequence"/>
</dbReference>
<sequence>IVCENRVVYLTFSGIFHCYQNEREDEKDTSKAFIGCQNIKKIDHNLDQ</sequence>
<reference evidence="1 2" key="1">
    <citation type="submission" date="2021-06" db="EMBL/GenBank/DDBJ databases">
        <authorList>
            <person name="Kallberg Y."/>
            <person name="Tangrot J."/>
            <person name="Rosling A."/>
        </authorList>
    </citation>
    <scope>NUCLEOTIDE SEQUENCE [LARGE SCALE GENOMIC DNA]</scope>
    <source>
        <strain evidence="1 2">120-4 pot B 10/14</strain>
    </source>
</reference>
<comment type="caution">
    <text evidence="1">The sequence shown here is derived from an EMBL/GenBank/DDBJ whole genome shotgun (WGS) entry which is preliminary data.</text>
</comment>
<evidence type="ECO:0000313" key="1">
    <source>
        <dbReference type="EMBL" id="CAG8827338.1"/>
    </source>
</evidence>
<evidence type="ECO:0000313" key="2">
    <source>
        <dbReference type="Proteomes" id="UP000789901"/>
    </source>
</evidence>
<organism evidence="1 2">
    <name type="scientific">Gigaspora margarita</name>
    <dbReference type="NCBI Taxonomy" id="4874"/>
    <lineage>
        <taxon>Eukaryota</taxon>
        <taxon>Fungi</taxon>
        <taxon>Fungi incertae sedis</taxon>
        <taxon>Mucoromycota</taxon>
        <taxon>Glomeromycotina</taxon>
        <taxon>Glomeromycetes</taxon>
        <taxon>Diversisporales</taxon>
        <taxon>Gigasporaceae</taxon>
        <taxon>Gigaspora</taxon>
    </lineage>
</organism>
<accession>A0ABN7WEE0</accession>
<name>A0ABN7WEE0_GIGMA</name>
<protein>
    <submittedName>
        <fullName evidence="1">1492_t:CDS:1</fullName>
    </submittedName>
</protein>
<proteinExistence type="predicted"/>
<keyword evidence="2" id="KW-1185">Reference proteome</keyword>
<feature type="non-terminal residue" evidence="1">
    <location>
        <position position="1"/>
    </location>
</feature>
<dbReference type="EMBL" id="CAJVQB010039403">
    <property type="protein sequence ID" value="CAG8827338.1"/>
    <property type="molecule type" value="Genomic_DNA"/>
</dbReference>
<gene>
    <name evidence="1" type="ORF">GMARGA_LOCUS29374</name>
</gene>